<reference evidence="2" key="1">
    <citation type="submission" date="2019-08" db="EMBL/GenBank/DDBJ databases">
        <authorList>
            <person name="Kucharzyk K."/>
            <person name="Murdoch R.W."/>
            <person name="Higgins S."/>
            <person name="Loffler F."/>
        </authorList>
    </citation>
    <scope>NUCLEOTIDE SEQUENCE</scope>
</reference>
<dbReference type="Gene3D" id="3.30.300.30">
    <property type="match status" value="1"/>
</dbReference>
<dbReference type="EMBL" id="VSSQ01087154">
    <property type="protein sequence ID" value="MPN34230.1"/>
    <property type="molecule type" value="Genomic_DNA"/>
</dbReference>
<proteinExistence type="predicted"/>
<dbReference type="InterPro" id="IPR045851">
    <property type="entry name" value="AMP-bd_C_sf"/>
</dbReference>
<name>A0A645H6A7_9ZZZZ</name>
<dbReference type="AlphaFoldDB" id="A0A645H6A7"/>
<evidence type="ECO:0000259" key="1">
    <source>
        <dbReference type="Pfam" id="PF14535"/>
    </source>
</evidence>
<organism evidence="2">
    <name type="scientific">bioreactor metagenome</name>
    <dbReference type="NCBI Taxonomy" id="1076179"/>
    <lineage>
        <taxon>unclassified sequences</taxon>
        <taxon>metagenomes</taxon>
        <taxon>ecological metagenomes</taxon>
    </lineage>
</organism>
<protein>
    <recommendedName>
        <fullName evidence="1">AMP-dependent ligase C-terminal domain-containing protein</fullName>
    </recommendedName>
</protein>
<dbReference type="InterPro" id="IPR028154">
    <property type="entry name" value="AMP-dep_Lig_C"/>
</dbReference>
<comment type="caution">
    <text evidence="2">The sequence shown here is derived from an EMBL/GenBank/DDBJ whole genome shotgun (WGS) entry which is preliminary data.</text>
</comment>
<dbReference type="Pfam" id="PF14535">
    <property type="entry name" value="AMP-binding_C_2"/>
    <property type="match status" value="1"/>
</dbReference>
<sequence length="98" mass="10990">MRCSVPRVNIFPGQIDELLRDAEGASSEYQVMIDHLNGRDILTLFVEKEPNVTVALVEASVGNLFKTRIGASAIIKAVEIGDLPRSEKKSRRIFDNRY</sequence>
<evidence type="ECO:0000313" key="2">
    <source>
        <dbReference type="EMBL" id="MPN34230.1"/>
    </source>
</evidence>
<accession>A0A645H6A7</accession>
<feature type="domain" description="AMP-dependent ligase C-terminal" evidence="1">
    <location>
        <begin position="8"/>
        <end position="97"/>
    </location>
</feature>
<gene>
    <name evidence="2" type="ORF">SDC9_181723</name>
</gene>